<accession>A0A816K0X5</accession>
<sequence length="135" mass="14981">MQTTEEKLTRDFQYGANKSGQAWIFIERLRLQVIIALLNQEKREGEKIGEVEDMPEGTELELPEDAVFTEAAEQDGANQLGDVILEEAGFDVEEDDQLMETEIQEVANVTEGKERHAIKKKLGKASGAAMGGTLK</sequence>
<name>A0A816K0X5_BRANA</name>
<dbReference type="EMBL" id="HG994368">
    <property type="protein sequence ID" value="CAF1857501.1"/>
    <property type="molecule type" value="Genomic_DNA"/>
</dbReference>
<dbReference type="AlphaFoldDB" id="A0A816K0X5"/>
<reference evidence="1" key="1">
    <citation type="submission" date="2021-01" db="EMBL/GenBank/DDBJ databases">
        <authorList>
            <consortium name="Genoscope - CEA"/>
            <person name="William W."/>
        </authorList>
    </citation>
    <scope>NUCLEOTIDE SEQUENCE</scope>
</reference>
<gene>
    <name evidence="1" type="ORF">DARMORV10_C04P43340.1</name>
</gene>
<evidence type="ECO:0000313" key="1">
    <source>
        <dbReference type="EMBL" id="CAF1857501.1"/>
    </source>
</evidence>
<proteinExistence type="predicted"/>
<protein>
    <submittedName>
        <fullName evidence="1">(rape) hypothetical protein</fullName>
    </submittedName>
</protein>
<dbReference type="Proteomes" id="UP001295469">
    <property type="component" value="Chromosome C04"/>
</dbReference>
<organism evidence="1">
    <name type="scientific">Brassica napus</name>
    <name type="common">Rape</name>
    <dbReference type="NCBI Taxonomy" id="3708"/>
    <lineage>
        <taxon>Eukaryota</taxon>
        <taxon>Viridiplantae</taxon>
        <taxon>Streptophyta</taxon>
        <taxon>Embryophyta</taxon>
        <taxon>Tracheophyta</taxon>
        <taxon>Spermatophyta</taxon>
        <taxon>Magnoliopsida</taxon>
        <taxon>eudicotyledons</taxon>
        <taxon>Gunneridae</taxon>
        <taxon>Pentapetalae</taxon>
        <taxon>rosids</taxon>
        <taxon>malvids</taxon>
        <taxon>Brassicales</taxon>
        <taxon>Brassicaceae</taxon>
        <taxon>Brassiceae</taxon>
        <taxon>Brassica</taxon>
    </lineage>
</organism>